<comment type="subcellular location">
    <subcellularLocation>
        <location evidence="1 8">Cell membrane</location>
        <topology evidence="1 8">Peripheral membrane protein</topology>
    </subcellularLocation>
</comment>
<keyword evidence="7 8" id="KW-0066">ATP synthesis</keyword>
<dbReference type="Pfam" id="PF02823">
    <property type="entry name" value="ATP-synt_DE_N"/>
    <property type="match status" value="1"/>
</dbReference>
<dbReference type="NCBIfam" id="NF001852">
    <property type="entry name" value="PRK00571.2-5"/>
    <property type="match status" value="1"/>
</dbReference>
<keyword evidence="6 8" id="KW-0139">CF(1)</keyword>
<dbReference type="AlphaFoldDB" id="A0A1L7CX97"/>
<dbReference type="CDD" id="cd12152">
    <property type="entry name" value="F1-ATPase_delta"/>
    <property type="match status" value="1"/>
</dbReference>
<evidence type="ECO:0000256" key="8">
    <source>
        <dbReference type="HAMAP-Rule" id="MF_00530"/>
    </source>
</evidence>
<comment type="similarity">
    <text evidence="2 8 9">Belongs to the ATPase epsilon chain family.</text>
</comment>
<evidence type="ECO:0000313" key="11">
    <source>
        <dbReference type="EMBL" id="APT90412.1"/>
    </source>
</evidence>
<name>A0A1L7CX97_9CORY</name>
<dbReference type="OrthoDB" id="9791445at2"/>
<dbReference type="SUPFAM" id="SSF51344">
    <property type="entry name" value="Epsilon subunit of F1F0-ATP synthase N-terminal domain"/>
    <property type="match status" value="1"/>
</dbReference>
<evidence type="ECO:0000256" key="4">
    <source>
        <dbReference type="ARBA" id="ARBA00023065"/>
    </source>
</evidence>
<dbReference type="InterPro" id="IPR001469">
    <property type="entry name" value="ATP_synth_F1_dsu/esu"/>
</dbReference>
<comment type="subunit">
    <text evidence="8 9">F-type ATPases have 2 components, CF(1) - the catalytic core - and CF(0) - the membrane proton channel. CF(1) has five subunits: alpha(3), beta(3), gamma(1), delta(1), epsilon(1). CF(0) has three main subunits: a, b and c.</text>
</comment>
<dbReference type="RefSeq" id="WP_075691657.1">
    <property type="nucleotide sequence ID" value="NZ_CP009248.1"/>
</dbReference>
<evidence type="ECO:0000256" key="5">
    <source>
        <dbReference type="ARBA" id="ARBA00023136"/>
    </source>
</evidence>
<dbReference type="PANTHER" id="PTHR13822">
    <property type="entry name" value="ATP SYNTHASE DELTA/EPSILON CHAIN"/>
    <property type="match status" value="1"/>
</dbReference>
<dbReference type="Gene3D" id="2.60.15.10">
    <property type="entry name" value="F0F1 ATP synthase delta/epsilon subunit, N-terminal"/>
    <property type="match status" value="1"/>
</dbReference>
<dbReference type="HAMAP" id="MF_00530">
    <property type="entry name" value="ATP_synth_epsil_bac"/>
    <property type="match status" value="1"/>
</dbReference>
<dbReference type="GO" id="GO:0005524">
    <property type="term" value="F:ATP binding"/>
    <property type="evidence" value="ECO:0007669"/>
    <property type="project" value="UniProtKB-UniRule"/>
</dbReference>
<protein>
    <recommendedName>
        <fullName evidence="8">ATP synthase epsilon chain</fullName>
    </recommendedName>
    <alternativeName>
        <fullName evidence="8">ATP synthase F1 sector epsilon subunit</fullName>
    </alternativeName>
    <alternativeName>
        <fullName evidence="8">F-ATPase epsilon subunit</fullName>
    </alternativeName>
</protein>
<dbReference type="EMBL" id="CP009248">
    <property type="protein sequence ID" value="APT90412.1"/>
    <property type="molecule type" value="Genomic_DNA"/>
</dbReference>
<dbReference type="Proteomes" id="UP000185469">
    <property type="component" value="Chromosome"/>
</dbReference>
<evidence type="ECO:0000256" key="7">
    <source>
        <dbReference type="ARBA" id="ARBA00023310"/>
    </source>
</evidence>
<evidence type="ECO:0000256" key="2">
    <source>
        <dbReference type="ARBA" id="ARBA00005712"/>
    </source>
</evidence>
<gene>
    <name evidence="8" type="primary">atpC</name>
    <name evidence="11" type="ORF">CSPHI_04385</name>
</gene>
<evidence type="ECO:0000256" key="9">
    <source>
        <dbReference type="RuleBase" id="RU003656"/>
    </source>
</evidence>
<keyword evidence="3 8" id="KW-0813">Transport</keyword>
<keyword evidence="8" id="KW-0375">Hydrogen ion transport</keyword>
<comment type="function">
    <text evidence="8">Produces ATP from ADP in the presence of a proton gradient across the membrane.</text>
</comment>
<evidence type="ECO:0000259" key="10">
    <source>
        <dbReference type="Pfam" id="PF02823"/>
    </source>
</evidence>
<keyword evidence="5 8" id="KW-0472">Membrane</keyword>
<dbReference type="NCBIfam" id="TIGR01216">
    <property type="entry name" value="ATP_synt_epsi"/>
    <property type="match status" value="1"/>
</dbReference>
<accession>A0A1L7CX97</accession>
<dbReference type="GO" id="GO:0045259">
    <property type="term" value="C:proton-transporting ATP synthase complex"/>
    <property type="evidence" value="ECO:0007669"/>
    <property type="project" value="UniProtKB-KW"/>
</dbReference>
<dbReference type="PANTHER" id="PTHR13822:SF10">
    <property type="entry name" value="ATP SYNTHASE EPSILON CHAIN, CHLOROPLASTIC"/>
    <property type="match status" value="1"/>
</dbReference>
<reference evidence="11 12" key="1">
    <citation type="submission" date="2014-08" db="EMBL/GenBank/DDBJ databases">
        <title>Complete genome sequence of Corynebacterium sphenisci CECT 5990(T) (=DSM 44792(T)), isolated from healthy wild penguins.</title>
        <authorList>
            <person name="Ruckert C."/>
            <person name="Albersmeier A."/>
            <person name="Winkler A."/>
            <person name="Kalinowski J."/>
        </authorList>
    </citation>
    <scope>NUCLEOTIDE SEQUENCE [LARGE SCALE GENOMIC DNA]</scope>
    <source>
        <strain evidence="11 12">DSM 44792</strain>
    </source>
</reference>
<dbReference type="InterPro" id="IPR020546">
    <property type="entry name" value="ATP_synth_F1_dsu/esu_N"/>
</dbReference>
<evidence type="ECO:0000313" key="12">
    <source>
        <dbReference type="Proteomes" id="UP000185469"/>
    </source>
</evidence>
<organism evidence="11 12">
    <name type="scientific">Corynebacterium sphenisci DSM 44792</name>
    <dbReference type="NCBI Taxonomy" id="1437874"/>
    <lineage>
        <taxon>Bacteria</taxon>
        <taxon>Bacillati</taxon>
        <taxon>Actinomycetota</taxon>
        <taxon>Actinomycetes</taxon>
        <taxon>Mycobacteriales</taxon>
        <taxon>Corynebacteriaceae</taxon>
        <taxon>Corynebacterium</taxon>
    </lineage>
</organism>
<evidence type="ECO:0000256" key="1">
    <source>
        <dbReference type="ARBA" id="ARBA00004202"/>
    </source>
</evidence>
<dbReference type="NCBIfam" id="NF009977">
    <property type="entry name" value="PRK13442.1"/>
    <property type="match status" value="1"/>
</dbReference>
<keyword evidence="4 8" id="KW-0406">Ion transport</keyword>
<dbReference type="GO" id="GO:0046933">
    <property type="term" value="F:proton-transporting ATP synthase activity, rotational mechanism"/>
    <property type="evidence" value="ECO:0007669"/>
    <property type="project" value="UniProtKB-UniRule"/>
</dbReference>
<keyword evidence="12" id="KW-1185">Reference proteome</keyword>
<sequence length="124" mass="13113">MADITAELVAVERKLWEGRATLVSAQTTEGEIGVLPGHQPLLGQLVDNGAVVIRTVDGERLVAAVQGGFLSVSPTKVTILADSARWASEVDVTAAEEALSSEDHVVKARAESELRARRRAAAEV</sequence>
<keyword evidence="8" id="KW-1003">Cell membrane</keyword>
<dbReference type="GO" id="GO:0005886">
    <property type="term" value="C:plasma membrane"/>
    <property type="evidence" value="ECO:0007669"/>
    <property type="project" value="UniProtKB-SubCell"/>
</dbReference>
<evidence type="ECO:0000256" key="6">
    <source>
        <dbReference type="ARBA" id="ARBA00023196"/>
    </source>
</evidence>
<dbReference type="InterPro" id="IPR036771">
    <property type="entry name" value="ATPsynth_dsu/esu_N"/>
</dbReference>
<dbReference type="KEGG" id="csph:CSPHI_04385"/>
<evidence type="ECO:0000256" key="3">
    <source>
        <dbReference type="ARBA" id="ARBA00022448"/>
    </source>
</evidence>
<proteinExistence type="inferred from homology"/>
<feature type="domain" description="ATP synthase F1 complex delta/epsilon subunit N-terminal" evidence="10">
    <location>
        <begin position="6"/>
        <end position="84"/>
    </location>
</feature>
<dbReference type="STRING" id="1437874.CSPHI_04385"/>